<proteinExistence type="predicted"/>
<evidence type="ECO:0000313" key="3">
    <source>
        <dbReference type="Proteomes" id="UP000297626"/>
    </source>
</evidence>
<dbReference type="Proteomes" id="UP000297626">
    <property type="component" value="Unassembled WGS sequence"/>
</dbReference>
<evidence type="ECO:0000256" key="1">
    <source>
        <dbReference type="SAM" id="MobiDB-lite"/>
    </source>
</evidence>
<feature type="region of interest" description="Disordered" evidence="1">
    <location>
        <begin position="50"/>
        <end position="72"/>
    </location>
</feature>
<name>A0A4R9BP13_9MICO</name>
<accession>A0A4R9BP13</accession>
<comment type="caution">
    <text evidence="2">The sequence shown here is derived from an EMBL/GenBank/DDBJ whole genome shotgun (WGS) entry which is preliminary data.</text>
</comment>
<gene>
    <name evidence="2" type="ORF">E3T51_08550</name>
</gene>
<evidence type="ECO:0000313" key="2">
    <source>
        <dbReference type="EMBL" id="TFD88274.1"/>
    </source>
</evidence>
<dbReference type="RefSeq" id="WP_134529479.1">
    <property type="nucleotide sequence ID" value="NZ_SOHN01000010.1"/>
</dbReference>
<protein>
    <submittedName>
        <fullName evidence="2">Uncharacterized protein</fullName>
    </submittedName>
</protein>
<organism evidence="2 3">
    <name type="scientific">Cryobacterium serini</name>
    <dbReference type="NCBI Taxonomy" id="1259201"/>
    <lineage>
        <taxon>Bacteria</taxon>
        <taxon>Bacillati</taxon>
        <taxon>Actinomycetota</taxon>
        <taxon>Actinomycetes</taxon>
        <taxon>Micrococcales</taxon>
        <taxon>Microbacteriaceae</taxon>
        <taxon>Cryobacterium</taxon>
    </lineage>
</organism>
<keyword evidence="3" id="KW-1185">Reference proteome</keyword>
<reference evidence="2 3" key="1">
    <citation type="submission" date="2019-03" db="EMBL/GenBank/DDBJ databases">
        <title>Genomics of glacier-inhabiting Cryobacterium strains.</title>
        <authorList>
            <person name="Liu Q."/>
            <person name="Xin Y.-H."/>
        </authorList>
    </citation>
    <scope>NUCLEOTIDE SEQUENCE [LARGE SCALE GENOMIC DNA]</scope>
    <source>
        <strain evidence="2 3">Sr54</strain>
    </source>
</reference>
<dbReference type="EMBL" id="SOHN01000010">
    <property type="protein sequence ID" value="TFD88274.1"/>
    <property type="molecule type" value="Genomic_DNA"/>
</dbReference>
<sequence length="72" mass="7478">MNSYVSHTSDSTIRPNEYISQSVGRAATGSGYVSGTAEHRDAGEYVSHPTATAPARVAQPQMAGSRHMAAAA</sequence>
<dbReference type="AlphaFoldDB" id="A0A4R9BP13"/>